<dbReference type="OrthoDB" id="9811121at2"/>
<evidence type="ECO:0000313" key="4">
    <source>
        <dbReference type="Proteomes" id="UP000017747"/>
    </source>
</evidence>
<name>V7I6B4_9CLOT</name>
<dbReference type="AlphaFoldDB" id="V7I6B4"/>
<dbReference type="GO" id="GO:0006107">
    <property type="term" value="P:oxaloacetate metabolic process"/>
    <property type="evidence" value="ECO:0007669"/>
    <property type="project" value="TreeGrafter"/>
</dbReference>
<dbReference type="EMBL" id="AXUN02000174">
    <property type="protein sequence ID" value="ETA80734.1"/>
    <property type="molecule type" value="Genomic_DNA"/>
</dbReference>
<dbReference type="eggNOG" id="COG0388">
    <property type="taxonomic scope" value="Bacteria"/>
</dbReference>
<dbReference type="InterPro" id="IPR003010">
    <property type="entry name" value="C-N_Hydrolase"/>
</dbReference>
<comment type="caution">
    <text evidence="3">The sequence shown here is derived from an EMBL/GenBank/DDBJ whole genome shotgun (WGS) entry which is preliminary data.</text>
</comment>
<dbReference type="Proteomes" id="UP000017747">
    <property type="component" value="Unassembled WGS sequence"/>
</dbReference>
<dbReference type="Gene3D" id="3.60.110.10">
    <property type="entry name" value="Carbon-nitrogen hydrolase"/>
    <property type="match status" value="1"/>
</dbReference>
<dbReference type="SUPFAM" id="SSF56317">
    <property type="entry name" value="Carbon-nitrogen hydrolase"/>
    <property type="match status" value="1"/>
</dbReference>
<keyword evidence="1 3" id="KW-0378">Hydrolase</keyword>
<reference evidence="3 4" key="1">
    <citation type="journal article" date="2014" name="Genome Announc.">
        <title>Genome Sequence of Youngiibacter fragilis, the Type Strain of the Genus Youngiibacter.</title>
        <authorList>
            <person name="Wawrik C.B."/>
            <person name="Callaghan A.V."/>
            <person name="Stamps B.W."/>
            <person name="Wawrik B."/>
        </authorList>
    </citation>
    <scope>NUCLEOTIDE SEQUENCE [LARGE SCALE GENOMIC DNA]</scope>
    <source>
        <strain evidence="3 4">232.1</strain>
    </source>
</reference>
<dbReference type="Pfam" id="PF00795">
    <property type="entry name" value="CN_hydrolase"/>
    <property type="match status" value="1"/>
</dbReference>
<dbReference type="PANTHER" id="PTHR23088">
    <property type="entry name" value="NITRILASE-RELATED"/>
    <property type="match status" value="1"/>
</dbReference>
<accession>V7I6B4</accession>
<evidence type="ECO:0000259" key="2">
    <source>
        <dbReference type="PROSITE" id="PS50263"/>
    </source>
</evidence>
<evidence type="ECO:0000256" key="1">
    <source>
        <dbReference type="ARBA" id="ARBA00022801"/>
    </source>
</evidence>
<evidence type="ECO:0000313" key="3">
    <source>
        <dbReference type="EMBL" id="ETA80734.1"/>
    </source>
</evidence>
<feature type="domain" description="CN hydrolase" evidence="2">
    <location>
        <begin position="1"/>
        <end position="245"/>
    </location>
</feature>
<dbReference type="PROSITE" id="PS50263">
    <property type="entry name" value="CN_HYDROLASE"/>
    <property type="match status" value="1"/>
</dbReference>
<keyword evidence="4" id="KW-1185">Reference proteome</keyword>
<protein>
    <submittedName>
        <fullName evidence="3">Carbon-nitrogen hydrolase</fullName>
    </submittedName>
</protein>
<dbReference type="GO" id="GO:0050152">
    <property type="term" value="F:omega-amidase activity"/>
    <property type="evidence" value="ECO:0007669"/>
    <property type="project" value="TreeGrafter"/>
</dbReference>
<dbReference type="STRING" id="994573.T472_0210235"/>
<sequence length="268" mass="30442">MKIGLAQLLVTDNKEKNLIKAEKFVRIAAEDGADMVVLPEIFNCPYDNAYFWDYAEEKFGETWQRLSRMASDNNVYIVGGSIPVQSCGKLYNTGYVFDRNGEEIHEHSKVHLFDVNIEGGVRFMESETFSPGTSFGVFDTEFGKIGMGICFDIRFSEEWQKMESMGAIMCVVPAAFNMTTGPAHWELTFRARALDNEMFMVGVGPARNMGMSYHAYGHSIVTSPWGEVLEQLGFDEEVKVVEIDLSQVERVRQQLPIVNKRRESIRQD</sequence>
<gene>
    <name evidence="3" type="ORF">T472_0210235</name>
</gene>
<organism evidence="3 4">
    <name type="scientific">Youngiibacter fragilis 232.1</name>
    <dbReference type="NCBI Taxonomy" id="994573"/>
    <lineage>
        <taxon>Bacteria</taxon>
        <taxon>Bacillati</taxon>
        <taxon>Bacillota</taxon>
        <taxon>Clostridia</taxon>
        <taxon>Eubacteriales</taxon>
        <taxon>Clostridiaceae</taxon>
        <taxon>Youngiibacter</taxon>
    </lineage>
</organism>
<dbReference type="GO" id="GO:0006541">
    <property type="term" value="P:glutamine metabolic process"/>
    <property type="evidence" value="ECO:0007669"/>
    <property type="project" value="TreeGrafter"/>
</dbReference>
<dbReference type="CDD" id="cd07572">
    <property type="entry name" value="nit"/>
    <property type="match status" value="1"/>
</dbReference>
<proteinExistence type="predicted"/>
<dbReference type="GO" id="GO:0006528">
    <property type="term" value="P:asparagine metabolic process"/>
    <property type="evidence" value="ECO:0007669"/>
    <property type="project" value="TreeGrafter"/>
</dbReference>
<dbReference type="RefSeq" id="WP_023386431.1">
    <property type="nucleotide sequence ID" value="NZ_AXUN02000174.1"/>
</dbReference>
<dbReference type="InterPro" id="IPR045254">
    <property type="entry name" value="Nit1/2_C-N_Hydrolase"/>
</dbReference>
<dbReference type="PANTHER" id="PTHR23088:SF30">
    <property type="entry name" value="OMEGA-AMIDASE NIT2"/>
    <property type="match status" value="1"/>
</dbReference>
<dbReference type="InterPro" id="IPR036526">
    <property type="entry name" value="C-N_Hydrolase_sf"/>
</dbReference>